<dbReference type="InterPro" id="IPR009057">
    <property type="entry name" value="Homeodomain-like_sf"/>
</dbReference>
<feature type="domain" description="HTH tetR-type" evidence="3">
    <location>
        <begin position="18"/>
        <end position="78"/>
    </location>
</feature>
<accession>A0A2A2WS52</accession>
<dbReference type="PANTHER" id="PTHR30055">
    <property type="entry name" value="HTH-TYPE TRANSCRIPTIONAL REGULATOR RUTR"/>
    <property type="match status" value="1"/>
</dbReference>
<dbReference type="Pfam" id="PF00440">
    <property type="entry name" value="TetR_N"/>
    <property type="match status" value="1"/>
</dbReference>
<dbReference type="Gene3D" id="1.10.357.10">
    <property type="entry name" value="Tetracycline Repressor, domain 2"/>
    <property type="match status" value="1"/>
</dbReference>
<name>A0A2A2WS52_9ACTN</name>
<sequence>MTRGSTWSARPSGPRTGRLSAEDWARAGLDLLMTEGRSAVKISRLCADFGVTKGSFYWHFADFDALMAAIARLYFSQEMDAARGLVTMEEMPPDARLETMSAMLVESRAWEGEAAIREWARADETVAEAVAELDQRILRVVHDAFVELGFSERGARIRAGVLVYAGIGFVYGRSALPVPTVEEIHDVLALLVKPET</sequence>
<dbReference type="Proteomes" id="UP000218810">
    <property type="component" value="Unassembled WGS sequence"/>
</dbReference>
<protein>
    <submittedName>
        <fullName evidence="4">TetR/AcrR family transcriptional regulator</fullName>
    </submittedName>
</protein>
<evidence type="ECO:0000259" key="3">
    <source>
        <dbReference type="PROSITE" id="PS50977"/>
    </source>
</evidence>
<dbReference type="PROSITE" id="PS50977">
    <property type="entry name" value="HTH_TETR_2"/>
    <property type="match status" value="1"/>
</dbReference>
<dbReference type="AlphaFoldDB" id="A0A2A2WS52"/>
<evidence type="ECO:0000256" key="2">
    <source>
        <dbReference type="PROSITE-ProRule" id="PRU00335"/>
    </source>
</evidence>
<evidence type="ECO:0000313" key="4">
    <source>
        <dbReference type="EMBL" id="PAY24030.1"/>
    </source>
</evidence>
<feature type="DNA-binding region" description="H-T-H motif" evidence="2">
    <location>
        <begin position="41"/>
        <end position="60"/>
    </location>
</feature>
<proteinExistence type="predicted"/>
<dbReference type="GO" id="GO:0000976">
    <property type="term" value="F:transcription cis-regulatory region binding"/>
    <property type="evidence" value="ECO:0007669"/>
    <property type="project" value="TreeGrafter"/>
</dbReference>
<reference evidence="5" key="1">
    <citation type="submission" date="2017-09" db="EMBL/GenBank/DDBJ databases">
        <authorList>
            <person name="Zhang Y."/>
            <person name="Huang X."/>
            <person name="Liu J."/>
            <person name="Lu L."/>
            <person name="Peng K."/>
        </authorList>
    </citation>
    <scope>NUCLEOTIDE SEQUENCE [LARGE SCALE GENOMIC DNA]</scope>
    <source>
        <strain evidence="5">S-XJ-1</strain>
    </source>
</reference>
<keyword evidence="1 2" id="KW-0238">DNA-binding</keyword>
<dbReference type="InterPro" id="IPR050109">
    <property type="entry name" value="HTH-type_TetR-like_transc_reg"/>
</dbReference>
<evidence type="ECO:0000313" key="5">
    <source>
        <dbReference type="Proteomes" id="UP000218810"/>
    </source>
</evidence>
<evidence type="ECO:0000256" key="1">
    <source>
        <dbReference type="ARBA" id="ARBA00023125"/>
    </source>
</evidence>
<dbReference type="SUPFAM" id="SSF46689">
    <property type="entry name" value="Homeodomain-like"/>
    <property type="match status" value="1"/>
</dbReference>
<dbReference type="RefSeq" id="WP_007631800.1">
    <property type="nucleotide sequence ID" value="NZ_NTGA01000011.1"/>
</dbReference>
<dbReference type="InterPro" id="IPR001647">
    <property type="entry name" value="HTH_TetR"/>
</dbReference>
<dbReference type="GO" id="GO:0003700">
    <property type="term" value="F:DNA-binding transcription factor activity"/>
    <property type="evidence" value="ECO:0007669"/>
    <property type="project" value="TreeGrafter"/>
</dbReference>
<gene>
    <name evidence="4" type="ORF">CEY15_05625</name>
</gene>
<dbReference type="PANTHER" id="PTHR30055:SF239">
    <property type="entry name" value="TRANSCRIPTIONAL REGULATORY PROTEIN"/>
    <property type="match status" value="1"/>
</dbReference>
<comment type="caution">
    <text evidence="4">The sequence shown here is derived from an EMBL/GenBank/DDBJ whole genome shotgun (WGS) entry which is preliminary data.</text>
</comment>
<keyword evidence="5" id="KW-1185">Reference proteome</keyword>
<organism evidence="4 5">
    <name type="scientific">Dietzia natronolimnaea</name>
    <dbReference type="NCBI Taxonomy" id="161920"/>
    <lineage>
        <taxon>Bacteria</taxon>
        <taxon>Bacillati</taxon>
        <taxon>Actinomycetota</taxon>
        <taxon>Actinomycetes</taxon>
        <taxon>Mycobacteriales</taxon>
        <taxon>Dietziaceae</taxon>
        <taxon>Dietzia</taxon>
    </lineage>
</organism>
<dbReference type="EMBL" id="NTGA01000011">
    <property type="protein sequence ID" value="PAY24030.1"/>
    <property type="molecule type" value="Genomic_DNA"/>
</dbReference>
<dbReference type="OrthoDB" id="3218408at2"/>